<protein>
    <submittedName>
        <fullName evidence="2">Uncharacterized protein</fullName>
    </submittedName>
</protein>
<feature type="region of interest" description="Disordered" evidence="1">
    <location>
        <begin position="1"/>
        <end position="148"/>
    </location>
</feature>
<dbReference type="EMBL" id="CM001207">
    <property type="protein sequence ID" value="EGP82860.1"/>
    <property type="molecule type" value="Genomic_DNA"/>
</dbReference>
<dbReference type="KEGG" id="ztr:MYCGRDRAFT_106282"/>
<evidence type="ECO:0000313" key="2">
    <source>
        <dbReference type="EMBL" id="EGP82860.1"/>
    </source>
</evidence>
<feature type="non-terminal residue" evidence="2">
    <location>
        <position position="251"/>
    </location>
</feature>
<dbReference type="AlphaFoldDB" id="F9XNF1"/>
<evidence type="ECO:0000313" key="3">
    <source>
        <dbReference type="Proteomes" id="UP000008062"/>
    </source>
</evidence>
<dbReference type="GeneID" id="13401473"/>
<feature type="compositionally biased region" description="Low complexity" evidence="1">
    <location>
        <begin position="178"/>
        <end position="211"/>
    </location>
</feature>
<keyword evidence="3" id="KW-1185">Reference proteome</keyword>
<dbReference type="HOGENOM" id="CLU_1109299_0_0_1"/>
<dbReference type="InParanoid" id="F9XNF1"/>
<organism evidence="2 3">
    <name type="scientific">Zymoseptoria tritici (strain CBS 115943 / IPO323)</name>
    <name type="common">Speckled leaf blotch fungus</name>
    <name type="synonym">Septoria tritici</name>
    <dbReference type="NCBI Taxonomy" id="336722"/>
    <lineage>
        <taxon>Eukaryota</taxon>
        <taxon>Fungi</taxon>
        <taxon>Dikarya</taxon>
        <taxon>Ascomycota</taxon>
        <taxon>Pezizomycotina</taxon>
        <taxon>Dothideomycetes</taxon>
        <taxon>Dothideomycetidae</taxon>
        <taxon>Mycosphaerellales</taxon>
        <taxon>Mycosphaerellaceae</taxon>
        <taxon>Zymoseptoria</taxon>
    </lineage>
</organism>
<dbReference type="Proteomes" id="UP000008062">
    <property type="component" value="Chromosome 12"/>
</dbReference>
<gene>
    <name evidence="2" type="ORF">MYCGRDRAFT_106282</name>
</gene>
<feature type="compositionally biased region" description="Low complexity" evidence="1">
    <location>
        <begin position="93"/>
        <end position="106"/>
    </location>
</feature>
<sequence>MAATSTINFSRPWGPSTTFASPPARISSLSPVLEQTEAPSGHNLSAPCHDRVSSSTTSIQSDCKRLRIAESNTCRNPMPNRTSSESTVKRSRSSSGASSRSGGKAAPRLSPWPTIRRDSGIVNNIPPTPRSPTTKLSPPPSIYSKFNPDQVFSRPVAGPRTSSTGAVAAIHPLPLARPHSSPAPTTSPSQISRSRSASAVSSPSASSGRRASMIRLKSILKVTSVSQYTTNADGSSTVCRTSALSNASNRH</sequence>
<dbReference type="RefSeq" id="XP_003847884.1">
    <property type="nucleotide sequence ID" value="XM_003847836.1"/>
</dbReference>
<feature type="region of interest" description="Disordered" evidence="1">
    <location>
        <begin position="173"/>
        <end position="212"/>
    </location>
</feature>
<feature type="compositionally biased region" description="Polar residues" evidence="1">
    <location>
        <begin position="1"/>
        <end position="20"/>
    </location>
</feature>
<proteinExistence type="predicted"/>
<reference evidence="2 3" key="1">
    <citation type="journal article" date="2011" name="PLoS Genet.">
        <title>Finished genome of the fungal wheat pathogen Mycosphaerella graminicola reveals dispensome structure, chromosome plasticity, and stealth pathogenesis.</title>
        <authorList>
            <person name="Goodwin S.B."/>
            <person name="Ben M'barek S."/>
            <person name="Dhillon B."/>
            <person name="Wittenberg A.H.J."/>
            <person name="Crane C.F."/>
            <person name="Hane J.K."/>
            <person name="Foster A.J."/>
            <person name="Van der Lee T.A.J."/>
            <person name="Grimwood J."/>
            <person name="Aerts A."/>
            <person name="Antoniw J."/>
            <person name="Bailey A."/>
            <person name="Bluhm B."/>
            <person name="Bowler J."/>
            <person name="Bristow J."/>
            <person name="van der Burgt A."/>
            <person name="Canto-Canche B."/>
            <person name="Churchill A.C.L."/>
            <person name="Conde-Ferraez L."/>
            <person name="Cools H.J."/>
            <person name="Coutinho P.M."/>
            <person name="Csukai M."/>
            <person name="Dehal P."/>
            <person name="De Wit P."/>
            <person name="Donzelli B."/>
            <person name="van de Geest H.C."/>
            <person name="van Ham R.C.H.J."/>
            <person name="Hammond-Kosack K.E."/>
            <person name="Henrissat B."/>
            <person name="Kilian A."/>
            <person name="Kobayashi A.K."/>
            <person name="Koopmann E."/>
            <person name="Kourmpetis Y."/>
            <person name="Kuzniar A."/>
            <person name="Lindquist E."/>
            <person name="Lombard V."/>
            <person name="Maliepaard C."/>
            <person name="Martins N."/>
            <person name="Mehrabi R."/>
            <person name="Nap J.P.H."/>
            <person name="Ponomarenko A."/>
            <person name="Rudd J.J."/>
            <person name="Salamov A."/>
            <person name="Schmutz J."/>
            <person name="Schouten H.J."/>
            <person name="Shapiro H."/>
            <person name="Stergiopoulos I."/>
            <person name="Torriani S.F.F."/>
            <person name="Tu H."/>
            <person name="de Vries R.P."/>
            <person name="Waalwijk C."/>
            <person name="Ware S.B."/>
            <person name="Wiebenga A."/>
            <person name="Zwiers L.-H."/>
            <person name="Oliver R.P."/>
            <person name="Grigoriev I.V."/>
            <person name="Kema G.H.J."/>
        </authorList>
    </citation>
    <scope>NUCLEOTIDE SEQUENCE [LARGE SCALE GENOMIC DNA]</scope>
    <source>
        <strain evidence="3">CBS 115943 / IPO323</strain>
    </source>
</reference>
<accession>F9XNF1</accession>
<evidence type="ECO:0000256" key="1">
    <source>
        <dbReference type="SAM" id="MobiDB-lite"/>
    </source>
</evidence>
<name>F9XNF1_ZYMTI</name>